<evidence type="ECO:0000256" key="1">
    <source>
        <dbReference type="SAM" id="MobiDB-lite"/>
    </source>
</evidence>
<organism evidence="2 3">
    <name type="scientific">Mixia osmundae (strain CBS 9802 / IAM 14324 / JCM 22182 / KY 12970)</name>
    <dbReference type="NCBI Taxonomy" id="764103"/>
    <lineage>
        <taxon>Eukaryota</taxon>
        <taxon>Fungi</taxon>
        <taxon>Dikarya</taxon>
        <taxon>Basidiomycota</taxon>
        <taxon>Pucciniomycotina</taxon>
        <taxon>Mixiomycetes</taxon>
        <taxon>Mixiales</taxon>
        <taxon>Mixiaceae</taxon>
        <taxon>Mixia</taxon>
    </lineage>
</organism>
<accession>G7E8X8</accession>
<feature type="compositionally biased region" description="Polar residues" evidence="1">
    <location>
        <begin position="153"/>
        <end position="165"/>
    </location>
</feature>
<feature type="compositionally biased region" description="Low complexity" evidence="1">
    <location>
        <begin position="173"/>
        <end position="197"/>
    </location>
</feature>
<comment type="caution">
    <text evidence="2">The sequence shown here is derived from an EMBL/GenBank/DDBJ whole genome shotgun (WGS) entry which is preliminary data.</text>
</comment>
<dbReference type="RefSeq" id="XP_014568811.1">
    <property type="nucleotide sequence ID" value="XM_014713325.1"/>
</dbReference>
<reference evidence="2 3" key="1">
    <citation type="journal article" date="2011" name="J. Gen. Appl. Microbiol.">
        <title>Draft genome sequencing of the enigmatic basidiomycete Mixia osmundae.</title>
        <authorList>
            <person name="Nishida H."/>
            <person name="Nagatsuka Y."/>
            <person name="Sugiyama J."/>
        </authorList>
    </citation>
    <scope>NUCLEOTIDE SEQUENCE [LARGE SCALE GENOMIC DNA]</scope>
    <source>
        <strain evidence="3">CBS 9802 / IAM 14324 / JCM 22182 / KY 12970</strain>
    </source>
</reference>
<feature type="region of interest" description="Disordered" evidence="1">
    <location>
        <begin position="80"/>
        <end position="200"/>
    </location>
</feature>
<gene>
    <name evidence="2" type="primary">Mo06297</name>
    <name evidence="2" type="ORF">E5Q_06297</name>
</gene>
<dbReference type="AlphaFoldDB" id="G7E8X8"/>
<evidence type="ECO:0000313" key="2">
    <source>
        <dbReference type="EMBL" id="GAA99596.1"/>
    </source>
</evidence>
<proteinExistence type="predicted"/>
<dbReference type="EMBL" id="BABT02000220">
    <property type="protein sequence ID" value="GAA99596.1"/>
    <property type="molecule type" value="Genomic_DNA"/>
</dbReference>
<keyword evidence="3" id="KW-1185">Reference proteome</keyword>
<dbReference type="Proteomes" id="UP000009131">
    <property type="component" value="Unassembled WGS sequence"/>
</dbReference>
<protein>
    <submittedName>
        <fullName evidence="2">Uncharacterized protein</fullName>
    </submittedName>
</protein>
<sequence>MMLWVMTCTCSAEMVTRETLERSQGSELGGLKVLPETGDGAPPSSKAPPYPDISMSARAFGFSALADLPAQIVAVATGSKSTRTTGADIPPAPKPAAVPVTSAPIPIPPAPQQPSPQAPPRPELQPLLVSPPVSTSAVPPAAFDPTEQEDSADATQHHGQCGNTPEGSDSAEEGSSTEASSASEGSSTYSKSSSYDGNAAGTLAKGIANTVASSFPGNLGNLGASIGQIVAGAEGLGHVG</sequence>
<dbReference type="HOGENOM" id="CLU_1156644_0_0_1"/>
<feature type="compositionally biased region" description="Pro residues" evidence="1">
    <location>
        <begin position="105"/>
        <end position="123"/>
    </location>
</feature>
<evidence type="ECO:0000313" key="3">
    <source>
        <dbReference type="Proteomes" id="UP000009131"/>
    </source>
</evidence>
<feature type="region of interest" description="Disordered" evidence="1">
    <location>
        <begin position="21"/>
        <end position="52"/>
    </location>
</feature>
<feature type="compositionally biased region" description="Low complexity" evidence="1">
    <location>
        <begin position="124"/>
        <end position="141"/>
    </location>
</feature>
<dbReference type="InParanoid" id="G7E8X8"/>
<name>G7E8X8_MIXOS</name>
<reference evidence="2 3" key="2">
    <citation type="journal article" date="2012" name="Open Biol.">
        <title>Characteristics of nucleosomes and linker DNA regions on the genome of the basidiomycete Mixia osmundae revealed by mono- and dinucleosome mapping.</title>
        <authorList>
            <person name="Nishida H."/>
            <person name="Kondo S."/>
            <person name="Matsumoto T."/>
            <person name="Suzuki Y."/>
            <person name="Yoshikawa H."/>
            <person name="Taylor T.D."/>
            <person name="Sugiyama J."/>
        </authorList>
    </citation>
    <scope>NUCLEOTIDE SEQUENCE [LARGE SCALE GENOMIC DNA]</scope>
    <source>
        <strain evidence="3">CBS 9802 / IAM 14324 / JCM 22182 / KY 12970</strain>
    </source>
</reference>